<evidence type="ECO:0000256" key="3">
    <source>
        <dbReference type="ARBA" id="ARBA00022448"/>
    </source>
</evidence>
<comment type="similarity">
    <text evidence="2">Belongs to the ABC transporter superfamily.</text>
</comment>
<dbReference type="InterPro" id="IPR003593">
    <property type="entry name" value="AAA+_ATPase"/>
</dbReference>
<evidence type="ECO:0000313" key="10">
    <source>
        <dbReference type="Proteomes" id="UP001202052"/>
    </source>
</evidence>
<keyword evidence="3" id="KW-0813">Transport</keyword>
<protein>
    <submittedName>
        <fullName evidence="9">ABC transporter ATP-binding protein</fullName>
    </submittedName>
</protein>
<dbReference type="SMART" id="SM00382">
    <property type="entry name" value="AAA"/>
    <property type="match status" value="1"/>
</dbReference>
<evidence type="ECO:0000256" key="6">
    <source>
        <dbReference type="ARBA" id="ARBA00023251"/>
    </source>
</evidence>
<dbReference type="PROSITE" id="PS50893">
    <property type="entry name" value="ABC_TRANSPORTER_2"/>
    <property type="match status" value="1"/>
</dbReference>
<dbReference type="InterPro" id="IPR017871">
    <property type="entry name" value="ABC_transporter-like_CS"/>
</dbReference>
<reference evidence="9 10" key="1">
    <citation type="submission" date="2022-05" db="EMBL/GenBank/DDBJ databases">
        <title>Genome Resource of Streptomyces lavenduligriseus GA1-1, a Strain with Broad-Spectrum Antifungal Activity against Phytopathogenic Fungi.</title>
        <authorList>
            <person name="Qi D."/>
        </authorList>
    </citation>
    <scope>NUCLEOTIDE SEQUENCE [LARGE SCALE GENOMIC DNA]</scope>
    <source>
        <strain evidence="9 10">GA1-1</strain>
    </source>
</reference>
<dbReference type="Pfam" id="PF13732">
    <property type="entry name" value="DrrA1-3_C"/>
    <property type="match status" value="1"/>
</dbReference>
<evidence type="ECO:0000256" key="7">
    <source>
        <dbReference type="SAM" id="MobiDB-lite"/>
    </source>
</evidence>
<dbReference type="Gene3D" id="3.40.50.300">
    <property type="entry name" value="P-loop containing nucleotide triphosphate hydrolases"/>
    <property type="match status" value="1"/>
</dbReference>
<evidence type="ECO:0000259" key="8">
    <source>
        <dbReference type="PROSITE" id="PS50893"/>
    </source>
</evidence>
<keyword evidence="5 9" id="KW-0067">ATP-binding</keyword>
<dbReference type="RefSeq" id="WP_249459583.1">
    <property type="nucleotide sequence ID" value="NZ_JAMCCK010000019.1"/>
</dbReference>
<keyword evidence="6" id="KW-0046">Antibiotic resistance</keyword>
<feature type="region of interest" description="Disordered" evidence="7">
    <location>
        <begin position="1"/>
        <end position="20"/>
    </location>
</feature>
<dbReference type="Proteomes" id="UP001202052">
    <property type="component" value="Unassembled WGS sequence"/>
</dbReference>
<dbReference type="Pfam" id="PF00005">
    <property type="entry name" value="ABC_tran"/>
    <property type="match status" value="1"/>
</dbReference>
<keyword evidence="4" id="KW-0547">Nucleotide-binding</keyword>
<accession>A0ABT0NT66</accession>
<dbReference type="GO" id="GO:0005524">
    <property type="term" value="F:ATP binding"/>
    <property type="evidence" value="ECO:0007669"/>
    <property type="project" value="UniProtKB-KW"/>
</dbReference>
<dbReference type="InterPro" id="IPR027417">
    <property type="entry name" value="P-loop_NTPase"/>
</dbReference>
<evidence type="ECO:0000256" key="4">
    <source>
        <dbReference type="ARBA" id="ARBA00022741"/>
    </source>
</evidence>
<dbReference type="InterPro" id="IPR050763">
    <property type="entry name" value="ABC_transporter_ATP-binding"/>
</dbReference>
<feature type="domain" description="ABC transporter" evidence="8">
    <location>
        <begin position="26"/>
        <end position="257"/>
    </location>
</feature>
<dbReference type="EMBL" id="JAMCCK010000019">
    <property type="protein sequence ID" value="MCL3994585.1"/>
    <property type="molecule type" value="Genomic_DNA"/>
</dbReference>
<organism evidence="9 10">
    <name type="scientific">Streptomyces lavenduligriseus</name>
    <dbReference type="NCBI Taxonomy" id="67315"/>
    <lineage>
        <taxon>Bacteria</taxon>
        <taxon>Bacillati</taxon>
        <taxon>Actinomycetota</taxon>
        <taxon>Actinomycetes</taxon>
        <taxon>Kitasatosporales</taxon>
        <taxon>Streptomycetaceae</taxon>
        <taxon>Streptomyces</taxon>
    </lineage>
</organism>
<dbReference type="PROSITE" id="PS00211">
    <property type="entry name" value="ABC_TRANSPORTER_1"/>
    <property type="match status" value="1"/>
</dbReference>
<comment type="caution">
    <text evidence="9">The sequence shown here is derived from an EMBL/GenBank/DDBJ whole genome shotgun (WGS) entry which is preliminary data.</text>
</comment>
<sequence>MTGRPSPATDTAAGGRGTRRALPYAVHTRGLTKTYPGGQDAVRGVDLTVATGEMFAFLGPNGAGKSTTVSMLCALKRPSAGDAWVAGANVLTESHLVRRRVGVLFQHSALEPDLTCAQSLQLHARLHGLSRSDARSRTGQVLSAARLAEHRHARVRTLSGGMRRRLDIARALLHEPRVLFLDEPTAGLDPPARARLWQHLRRLREDERITVFVTTHYLEEAEYCDRLAIIDHGRIVAHGTPAGLKSALGQETVRLRTSDNRRAAALLRTDHGRTAFEGGEEVTVPVTDSAEWLPRLCATLGAHGIHIHRATATVPTLDDVFFHHTGRPFDPESGTP</sequence>
<dbReference type="PANTHER" id="PTHR42711">
    <property type="entry name" value="ABC TRANSPORTER ATP-BINDING PROTEIN"/>
    <property type="match status" value="1"/>
</dbReference>
<dbReference type="SUPFAM" id="SSF52540">
    <property type="entry name" value="P-loop containing nucleoside triphosphate hydrolases"/>
    <property type="match status" value="1"/>
</dbReference>
<keyword evidence="10" id="KW-1185">Reference proteome</keyword>
<name>A0ABT0NT66_9ACTN</name>
<comment type="subcellular location">
    <subcellularLocation>
        <location evidence="1">Cell membrane</location>
        <topology evidence="1">Peripheral membrane protein</topology>
    </subcellularLocation>
</comment>
<dbReference type="InterPro" id="IPR025302">
    <property type="entry name" value="DrrA1/2-like_C"/>
</dbReference>
<evidence type="ECO:0000256" key="5">
    <source>
        <dbReference type="ARBA" id="ARBA00022840"/>
    </source>
</evidence>
<proteinExistence type="inferred from homology"/>
<evidence type="ECO:0000256" key="2">
    <source>
        <dbReference type="ARBA" id="ARBA00005417"/>
    </source>
</evidence>
<evidence type="ECO:0000313" key="9">
    <source>
        <dbReference type="EMBL" id="MCL3994585.1"/>
    </source>
</evidence>
<dbReference type="InterPro" id="IPR003439">
    <property type="entry name" value="ABC_transporter-like_ATP-bd"/>
</dbReference>
<gene>
    <name evidence="9" type="ORF">M4438_13805</name>
</gene>
<evidence type="ECO:0000256" key="1">
    <source>
        <dbReference type="ARBA" id="ARBA00004202"/>
    </source>
</evidence>
<dbReference type="PANTHER" id="PTHR42711:SF5">
    <property type="entry name" value="ABC TRANSPORTER ATP-BINDING PROTEIN NATA"/>
    <property type="match status" value="1"/>
</dbReference>